<gene>
    <name evidence="15" type="ORF">Ccrd_011550</name>
</gene>
<dbReference type="SMART" id="SM00369">
    <property type="entry name" value="LRR_TYP"/>
    <property type="match status" value="10"/>
</dbReference>
<dbReference type="SUPFAM" id="SSF52058">
    <property type="entry name" value="L domain-like"/>
    <property type="match status" value="3"/>
</dbReference>
<evidence type="ECO:0000256" key="10">
    <source>
        <dbReference type="ARBA" id="ARBA00023180"/>
    </source>
</evidence>
<dbReference type="SMART" id="SM00365">
    <property type="entry name" value="LRR_SD22"/>
    <property type="match status" value="3"/>
</dbReference>
<dbReference type="InterPro" id="IPR046956">
    <property type="entry name" value="RLP23-like"/>
</dbReference>
<comment type="similarity">
    <text evidence="2">Belongs to the RLP family.</text>
</comment>
<evidence type="ECO:0000256" key="11">
    <source>
        <dbReference type="SAM" id="Phobius"/>
    </source>
</evidence>
<dbReference type="PANTHER" id="PTHR48063:SF99">
    <property type="entry name" value="LEUCINE-RICH REPEAT-CONTAINING, PLANT-TYPE, LEUCINE-RICH REPEAT DOMAIN SUPERFAMILY"/>
    <property type="match status" value="1"/>
</dbReference>
<dbReference type="STRING" id="59895.A0A103YJ48"/>
<dbReference type="Gramene" id="KVI10049">
    <property type="protein sequence ID" value="KVI10049"/>
    <property type="gene ID" value="Ccrd_011550"/>
</dbReference>
<keyword evidence="5 11" id="KW-0812">Transmembrane</keyword>
<dbReference type="Pfam" id="PF23598">
    <property type="entry name" value="LRR_14"/>
    <property type="match status" value="2"/>
</dbReference>
<dbReference type="AlphaFoldDB" id="A0A103YJ48"/>
<dbReference type="Pfam" id="PF08263">
    <property type="entry name" value="LRRNT_2"/>
    <property type="match status" value="1"/>
</dbReference>
<dbReference type="GO" id="GO:0051707">
    <property type="term" value="P:response to other organism"/>
    <property type="evidence" value="ECO:0007669"/>
    <property type="project" value="UniProtKB-ARBA"/>
</dbReference>
<dbReference type="Gene3D" id="3.80.10.10">
    <property type="entry name" value="Ribonuclease Inhibitor"/>
    <property type="match status" value="6"/>
</dbReference>
<evidence type="ECO:0000259" key="14">
    <source>
        <dbReference type="Pfam" id="PF23598"/>
    </source>
</evidence>
<dbReference type="InterPro" id="IPR055414">
    <property type="entry name" value="LRR_R13L4/SHOC2-like"/>
</dbReference>
<keyword evidence="16" id="KW-1185">Reference proteome</keyword>
<keyword evidence="10" id="KW-0325">Glycoprotein</keyword>
<organism evidence="15 16">
    <name type="scientific">Cynara cardunculus var. scolymus</name>
    <name type="common">Globe artichoke</name>
    <name type="synonym">Cynara scolymus</name>
    <dbReference type="NCBI Taxonomy" id="59895"/>
    <lineage>
        <taxon>Eukaryota</taxon>
        <taxon>Viridiplantae</taxon>
        <taxon>Streptophyta</taxon>
        <taxon>Embryophyta</taxon>
        <taxon>Tracheophyta</taxon>
        <taxon>Spermatophyta</taxon>
        <taxon>Magnoliopsida</taxon>
        <taxon>eudicotyledons</taxon>
        <taxon>Gunneridae</taxon>
        <taxon>Pentapetalae</taxon>
        <taxon>asterids</taxon>
        <taxon>campanulids</taxon>
        <taxon>Asterales</taxon>
        <taxon>Asteraceae</taxon>
        <taxon>Carduoideae</taxon>
        <taxon>Cardueae</taxon>
        <taxon>Carduinae</taxon>
        <taxon>Cynara</taxon>
    </lineage>
</organism>
<dbReference type="PANTHER" id="PTHR48063">
    <property type="entry name" value="LRR RECEPTOR-LIKE KINASE"/>
    <property type="match status" value="1"/>
</dbReference>
<evidence type="ECO:0000256" key="7">
    <source>
        <dbReference type="ARBA" id="ARBA00022737"/>
    </source>
</evidence>
<accession>A0A103YJ48</accession>
<evidence type="ECO:0000256" key="8">
    <source>
        <dbReference type="ARBA" id="ARBA00022989"/>
    </source>
</evidence>
<feature type="chain" id="PRO_5007119767" evidence="12">
    <location>
        <begin position="22"/>
        <end position="813"/>
    </location>
</feature>
<dbReference type="FunFam" id="3.80.10.10:FF:000041">
    <property type="entry name" value="LRR receptor-like serine/threonine-protein kinase ERECTA"/>
    <property type="match status" value="1"/>
</dbReference>
<name>A0A103YJ48_CYNCS</name>
<dbReference type="EMBL" id="LEKV01001030">
    <property type="protein sequence ID" value="KVI10049.1"/>
    <property type="molecule type" value="Genomic_DNA"/>
</dbReference>
<feature type="domain" description="Leucine-rich repeat-containing N-terminal plant-type" evidence="13">
    <location>
        <begin position="34"/>
        <end position="70"/>
    </location>
</feature>
<evidence type="ECO:0000256" key="3">
    <source>
        <dbReference type="ARBA" id="ARBA00022475"/>
    </source>
</evidence>
<feature type="domain" description="Disease resistance R13L4/SHOC-2-like LRR" evidence="14">
    <location>
        <begin position="394"/>
        <end position="572"/>
    </location>
</feature>
<evidence type="ECO:0000256" key="5">
    <source>
        <dbReference type="ARBA" id="ARBA00022692"/>
    </source>
</evidence>
<dbReference type="Pfam" id="PF00560">
    <property type="entry name" value="LRR_1"/>
    <property type="match status" value="3"/>
</dbReference>
<proteinExistence type="inferred from homology"/>
<keyword evidence="7" id="KW-0677">Repeat</keyword>
<evidence type="ECO:0000259" key="13">
    <source>
        <dbReference type="Pfam" id="PF08263"/>
    </source>
</evidence>
<keyword evidence="8 11" id="KW-1133">Transmembrane helix</keyword>
<evidence type="ECO:0000313" key="15">
    <source>
        <dbReference type="EMBL" id="KVI10049.1"/>
    </source>
</evidence>
<dbReference type="PRINTS" id="PR00019">
    <property type="entry name" value="LEURICHRPT"/>
</dbReference>
<feature type="domain" description="Disease resistance R13L4/SHOC-2-like LRR" evidence="14">
    <location>
        <begin position="103"/>
        <end position="307"/>
    </location>
</feature>
<dbReference type="InterPro" id="IPR001611">
    <property type="entry name" value="Leu-rich_rpt"/>
</dbReference>
<evidence type="ECO:0000256" key="2">
    <source>
        <dbReference type="ARBA" id="ARBA00009592"/>
    </source>
</evidence>
<keyword evidence="3" id="KW-1003">Cell membrane</keyword>
<evidence type="ECO:0000256" key="9">
    <source>
        <dbReference type="ARBA" id="ARBA00023136"/>
    </source>
</evidence>
<dbReference type="InterPro" id="IPR003591">
    <property type="entry name" value="Leu-rich_rpt_typical-subtyp"/>
</dbReference>
<comment type="subcellular location">
    <subcellularLocation>
        <location evidence="1">Cell membrane</location>
        <topology evidence="1">Single-pass type I membrane protein</topology>
    </subcellularLocation>
</comment>
<reference evidence="15 16" key="1">
    <citation type="journal article" date="2016" name="Sci. Rep.">
        <title>The genome sequence of the outbreeding globe artichoke constructed de novo incorporating a phase-aware low-pass sequencing strategy of F1 progeny.</title>
        <authorList>
            <person name="Scaglione D."/>
            <person name="Reyes-Chin-Wo S."/>
            <person name="Acquadro A."/>
            <person name="Froenicke L."/>
            <person name="Portis E."/>
            <person name="Beitel C."/>
            <person name="Tirone M."/>
            <person name="Mauro R."/>
            <person name="Lo Monaco A."/>
            <person name="Mauromicale G."/>
            <person name="Faccioli P."/>
            <person name="Cattivelli L."/>
            <person name="Rieseberg L."/>
            <person name="Michelmore R."/>
            <person name="Lanteri S."/>
        </authorList>
    </citation>
    <scope>NUCLEOTIDE SEQUENCE [LARGE SCALE GENOMIC DNA]</scope>
    <source>
        <strain evidence="15">2C</strain>
    </source>
</reference>
<evidence type="ECO:0000313" key="16">
    <source>
        <dbReference type="Proteomes" id="UP000243975"/>
    </source>
</evidence>
<dbReference type="OMA" id="DKHFANH"/>
<dbReference type="InterPro" id="IPR013210">
    <property type="entry name" value="LRR_N_plant-typ"/>
</dbReference>
<protein>
    <submittedName>
        <fullName evidence="15">Leucine-rich repeat-containing protein</fullName>
    </submittedName>
</protein>
<feature type="transmembrane region" description="Helical" evidence="11">
    <location>
        <begin position="787"/>
        <end position="811"/>
    </location>
</feature>
<dbReference type="Proteomes" id="UP000243975">
    <property type="component" value="Unassembled WGS sequence"/>
</dbReference>
<feature type="signal peptide" evidence="12">
    <location>
        <begin position="1"/>
        <end position="21"/>
    </location>
</feature>
<evidence type="ECO:0000256" key="4">
    <source>
        <dbReference type="ARBA" id="ARBA00022614"/>
    </source>
</evidence>
<sequence>MTSSCYFCLLFLVSFFHFCLSTQNFNHVLCKDVERQALLQFKHGLIDGADNLAPWVDEERECCNWAGIVCANYTGHVQQIHLRGLDYTCHAKIFAHTNKRKLGRDLSPSILQLKQLRHLDLSCNDFEGIQIPSFLGSLRNLRYLNLSNAGFAGIIPPQLGNLSELQVLGLKSFHDDGQLSMLNMQWLSSLRLLRHLDMSGVDLSKAIDWFQVMNTLPSLAELCLSDCQLSHVHPHVPSLNITSLTLLDLSRNYLVNISMPRWIFSTTSLVSLDLSWCSFQGPTHNSIDGFHNLTSLKFLQLSRNNLMNSSLVLGSNLLSLDISYCDVSSSDLAGVHNLTSLLSLDLSNNQLTKPIPISFGNLCKLKEIDLSFNHFDNMSLTYLLESFLECKSPCLESLALRATGLSGHLPDQLRQLIHLVNLNLRSNSFVGVILNSIGGLASLEMLDLSDNQLNGSFPDSLGQLSKLNYLDLSSNLLTGVVTEAHFAKLTGLKLLNGRGNNIILRPQLANWIPPFQLQHLDLNSWGLGPQFPSWLLSQRDLSDLDISNTNISAPMPPSFWISFPNLTYLDMSQNHFQGTLPSFPATPDVYDILDLSSNEFTGKLPHLSDGFSAYLLDLSNNSFTGSLHHFLCPYDEIRVDALNLGNNHLSGVIPECWVKWQRLLFLNLENNNLSGGVPKTLGFSYNLGRIPEKIGDLKSLESFDLSLNKLSGELPASLSSLSFLSNFNVSYNSFTGRIPSSTQLQSLNEFSFIGNNLCGDPLTKQCAVEVGAINQVEEEDDEDGADMGLIISIVLGLVTVTAFSVPSFTVLSL</sequence>
<keyword evidence="9 11" id="KW-0472">Membrane</keyword>
<comment type="caution">
    <text evidence="15">The sequence shown here is derived from an EMBL/GenBank/DDBJ whole genome shotgun (WGS) entry which is preliminary data.</text>
</comment>
<keyword evidence="6 12" id="KW-0732">Signal</keyword>
<evidence type="ECO:0000256" key="1">
    <source>
        <dbReference type="ARBA" id="ARBA00004251"/>
    </source>
</evidence>
<dbReference type="InterPro" id="IPR032675">
    <property type="entry name" value="LRR_dom_sf"/>
</dbReference>
<dbReference type="GO" id="GO:0005886">
    <property type="term" value="C:plasma membrane"/>
    <property type="evidence" value="ECO:0007669"/>
    <property type="project" value="UniProtKB-SubCell"/>
</dbReference>
<dbReference type="FunFam" id="3.80.10.10:FF:000095">
    <property type="entry name" value="LRR receptor-like serine/threonine-protein kinase GSO1"/>
    <property type="match status" value="1"/>
</dbReference>
<keyword evidence="4" id="KW-0433">Leucine-rich repeat</keyword>
<evidence type="ECO:0000256" key="12">
    <source>
        <dbReference type="SAM" id="SignalP"/>
    </source>
</evidence>
<dbReference type="GO" id="GO:0006952">
    <property type="term" value="P:defense response"/>
    <property type="evidence" value="ECO:0007669"/>
    <property type="project" value="UniProtKB-ARBA"/>
</dbReference>
<evidence type="ECO:0000256" key="6">
    <source>
        <dbReference type="ARBA" id="ARBA00022729"/>
    </source>
</evidence>